<keyword evidence="7" id="KW-1133">Transmembrane helix</keyword>
<reference evidence="10 11" key="1">
    <citation type="submission" date="2022-07" db="EMBL/GenBank/DDBJ databases">
        <title>Genome-wide signatures of adaptation to extreme environments.</title>
        <authorList>
            <person name="Cho C.H."/>
            <person name="Yoon H.S."/>
        </authorList>
    </citation>
    <scope>NUCLEOTIDE SEQUENCE [LARGE SCALE GENOMIC DNA]</scope>
    <source>
        <strain evidence="10 11">108.79 E11</strain>
    </source>
</reference>
<dbReference type="InterPro" id="IPR000008">
    <property type="entry name" value="C2_dom"/>
</dbReference>
<feature type="domain" description="SMP-LTD" evidence="9">
    <location>
        <begin position="157"/>
        <end position="348"/>
    </location>
</feature>
<keyword evidence="11" id="KW-1185">Reference proteome</keyword>
<dbReference type="CDD" id="cd00030">
    <property type="entry name" value="C2"/>
    <property type="match status" value="1"/>
</dbReference>
<evidence type="ECO:0000256" key="6">
    <source>
        <dbReference type="SAM" id="MobiDB-lite"/>
    </source>
</evidence>
<dbReference type="Gene3D" id="2.60.40.150">
    <property type="entry name" value="C2 domain"/>
    <property type="match status" value="1"/>
</dbReference>
<evidence type="ECO:0000256" key="3">
    <source>
        <dbReference type="ARBA" id="ARBA00023055"/>
    </source>
</evidence>
<dbReference type="EMBL" id="JANCYU010000065">
    <property type="protein sequence ID" value="KAK4528516.1"/>
    <property type="molecule type" value="Genomic_DNA"/>
</dbReference>
<evidence type="ECO:0000259" key="8">
    <source>
        <dbReference type="PROSITE" id="PS50004"/>
    </source>
</evidence>
<accession>A0AAV9IN56</accession>
<feature type="region of interest" description="Disordered" evidence="6">
    <location>
        <begin position="514"/>
        <end position="562"/>
    </location>
</feature>
<keyword evidence="5 7" id="KW-0472">Membrane</keyword>
<dbReference type="PANTHER" id="PTHR47261:SF2">
    <property type="entry name" value="CALCIUM-DEPENDENT LIPID-BINDING (CALB DOMAIN) FAMILY PROTEIN"/>
    <property type="match status" value="1"/>
</dbReference>
<evidence type="ECO:0000256" key="5">
    <source>
        <dbReference type="ARBA" id="ARBA00023136"/>
    </source>
</evidence>
<dbReference type="PROSITE" id="PS51847">
    <property type="entry name" value="SMP"/>
    <property type="match status" value="1"/>
</dbReference>
<feature type="compositionally biased region" description="Acidic residues" evidence="6">
    <location>
        <begin position="514"/>
        <end position="525"/>
    </location>
</feature>
<evidence type="ECO:0000313" key="11">
    <source>
        <dbReference type="Proteomes" id="UP001300502"/>
    </source>
</evidence>
<gene>
    <name evidence="10" type="ORF">GAYE_SCF59G6460</name>
</gene>
<feature type="compositionally biased region" description="Basic and acidic residues" evidence="6">
    <location>
        <begin position="526"/>
        <end position="540"/>
    </location>
</feature>
<dbReference type="Pfam" id="PF25669">
    <property type="entry name" value="SMP_MUG190-like"/>
    <property type="match status" value="1"/>
</dbReference>
<dbReference type="PANTHER" id="PTHR47261">
    <property type="entry name" value="CALCIUM-DEPENDENT LIPID-BINDING (CALB DOMAIN) FAMILY PROTEIN"/>
    <property type="match status" value="1"/>
</dbReference>
<keyword evidence="3" id="KW-0445">Lipid transport</keyword>
<evidence type="ECO:0000256" key="4">
    <source>
        <dbReference type="ARBA" id="ARBA00023121"/>
    </source>
</evidence>
<feature type="compositionally biased region" description="Basic and acidic residues" evidence="6">
    <location>
        <begin position="549"/>
        <end position="562"/>
    </location>
</feature>
<evidence type="ECO:0000259" key="9">
    <source>
        <dbReference type="PROSITE" id="PS51847"/>
    </source>
</evidence>
<dbReference type="SMART" id="SM00239">
    <property type="entry name" value="C2"/>
    <property type="match status" value="1"/>
</dbReference>
<comment type="subcellular location">
    <subcellularLocation>
        <location evidence="1">Membrane</location>
    </subcellularLocation>
</comment>
<protein>
    <recommendedName>
        <fullName evidence="12">C2 domain-containing protein</fullName>
    </recommendedName>
</protein>
<evidence type="ECO:0000313" key="10">
    <source>
        <dbReference type="EMBL" id="KAK4528516.1"/>
    </source>
</evidence>
<dbReference type="Proteomes" id="UP001300502">
    <property type="component" value="Unassembled WGS sequence"/>
</dbReference>
<evidence type="ECO:0008006" key="12">
    <source>
        <dbReference type="Google" id="ProtNLM"/>
    </source>
</evidence>
<comment type="caution">
    <text evidence="10">The sequence shown here is derived from an EMBL/GenBank/DDBJ whole genome shotgun (WGS) entry which is preliminary data.</text>
</comment>
<evidence type="ECO:0000256" key="1">
    <source>
        <dbReference type="ARBA" id="ARBA00004370"/>
    </source>
</evidence>
<sequence>MVNCNSLPSKHWKTRPVSKRSKWSHLGILSCALRTHISNTYHLVETKLKILLDSMQINLSFLRQELKRLWREQPLDPLYTQKQPFFPRGFRILIISFCVTFLTLKFAQLIYESISFLFSIVISVFYTPRVGKKKTSSSHHSVIQVKNNTFQQSQKEEKETVEWLNASLKRCWKLFEDTLQLEATKILQKVIQDAIQEEKRPLLQSIDVESLELGGRSPLLFGVEALPTRSDTEMVYEFDFRYDGDARLLLLVRIGPFRRFCLHVPVIVSGLDIDATFRLDVRLTQNMPFVGDISLAFVRQPRLSLVLKPFKIVDVMEVPGLRVFLRRLLTVEIPKKMVLPNRLVVLKLQPESEIIKSILKKLSKKKKDYVGVVNILLHGAKNLVGTTTIGLSNPFCRITVADNTTRSKSDKNTSDSGSRGDPVWNQQFEMLVRDPESDSILFEVMDRYGMRYRTIGTFEVMISSLVEGKNTELWVPLRESVGTDGRLHVSLYYRSFVDDLSVVSETLDDEQYMEDNEYSDGNESEALDKEESIIDRKDDPTNANNTRLLSRDENVEKLTEQN</sequence>
<dbReference type="PROSITE" id="PS50004">
    <property type="entry name" value="C2"/>
    <property type="match status" value="1"/>
</dbReference>
<keyword evidence="2" id="KW-0813">Transport</keyword>
<dbReference type="Pfam" id="PF00168">
    <property type="entry name" value="C2"/>
    <property type="match status" value="1"/>
</dbReference>
<dbReference type="GO" id="GO:0016020">
    <property type="term" value="C:membrane"/>
    <property type="evidence" value="ECO:0007669"/>
    <property type="project" value="UniProtKB-SubCell"/>
</dbReference>
<evidence type="ECO:0000256" key="7">
    <source>
        <dbReference type="SAM" id="Phobius"/>
    </source>
</evidence>
<dbReference type="InterPro" id="IPR031468">
    <property type="entry name" value="SMP_LBD"/>
</dbReference>
<dbReference type="CDD" id="cd21669">
    <property type="entry name" value="SMP_SF"/>
    <property type="match status" value="1"/>
</dbReference>
<dbReference type="SUPFAM" id="SSF49562">
    <property type="entry name" value="C2 domain (Calcium/lipid-binding domain, CaLB)"/>
    <property type="match status" value="1"/>
</dbReference>
<organism evidence="10 11">
    <name type="scientific">Galdieria yellowstonensis</name>
    <dbReference type="NCBI Taxonomy" id="3028027"/>
    <lineage>
        <taxon>Eukaryota</taxon>
        <taxon>Rhodophyta</taxon>
        <taxon>Bangiophyceae</taxon>
        <taxon>Galdieriales</taxon>
        <taxon>Galdieriaceae</taxon>
        <taxon>Galdieria</taxon>
    </lineage>
</organism>
<feature type="domain" description="C2" evidence="8">
    <location>
        <begin position="350"/>
        <end position="475"/>
    </location>
</feature>
<keyword evidence="4" id="KW-0446">Lipid-binding</keyword>
<evidence type="ECO:0000256" key="2">
    <source>
        <dbReference type="ARBA" id="ARBA00022448"/>
    </source>
</evidence>
<feature type="transmembrane region" description="Helical" evidence="7">
    <location>
        <begin position="85"/>
        <end position="103"/>
    </location>
</feature>
<name>A0AAV9IN56_9RHOD</name>
<dbReference type="AlphaFoldDB" id="A0AAV9IN56"/>
<dbReference type="GO" id="GO:0008289">
    <property type="term" value="F:lipid binding"/>
    <property type="evidence" value="ECO:0007669"/>
    <property type="project" value="UniProtKB-KW"/>
</dbReference>
<proteinExistence type="predicted"/>
<keyword evidence="7" id="KW-0812">Transmembrane</keyword>
<dbReference type="InterPro" id="IPR035892">
    <property type="entry name" value="C2_domain_sf"/>
</dbReference>
<dbReference type="GO" id="GO:0006869">
    <property type="term" value="P:lipid transport"/>
    <property type="evidence" value="ECO:0007669"/>
    <property type="project" value="UniProtKB-KW"/>
</dbReference>